<proteinExistence type="predicted"/>
<dbReference type="EMBL" id="CP116507">
    <property type="protein sequence ID" value="WCG22915.1"/>
    <property type="molecule type" value="Genomic_DNA"/>
</dbReference>
<accession>A0AAE9XLG7</accession>
<organism evidence="2 3">
    <name type="scientific">Vagococcus lutrae</name>
    <dbReference type="NCBI Taxonomy" id="81947"/>
    <lineage>
        <taxon>Bacteria</taxon>
        <taxon>Bacillati</taxon>
        <taxon>Bacillota</taxon>
        <taxon>Bacilli</taxon>
        <taxon>Lactobacillales</taxon>
        <taxon>Enterococcaceae</taxon>
        <taxon>Vagococcus</taxon>
    </lineage>
</organism>
<dbReference type="RefSeq" id="WP_170167755.1">
    <property type="nucleotide sequence ID" value="NZ_BKBT01000026.1"/>
</dbReference>
<keyword evidence="1" id="KW-1133">Transmembrane helix</keyword>
<keyword evidence="1" id="KW-0812">Transmembrane</keyword>
<reference evidence="2" key="1">
    <citation type="submission" date="2023-01" db="EMBL/GenBank/DDBJ databases">
        <title>Oxazolidinone resistance genes in florfenicol resistant enterococci from beef cattle and veal calves at slaughter.</title>
        <authorList>
            <person name="Biggel M."/>
        </authorList>
    </citation>
    <scope>NUCLEOTIDE SEQUENCE</scope>
    <source>
        <strain evidence="2">K204-1</strain>
    </source>
</reference>
<keyword evidence="1" id="KW-0472">Membrane</keyword>
<protein>
    <submittedName>
        <fullName evidence="2">Uncharacterized protein</fullName>
    </submittedName>
</protein>
<dbReference type="Proteomes" id="UP001179600">
    <property type="component" value="Chromosome"/>
</dbReference>
<name>A0AAE9XLG7_9ENTE</name>
<evidence type="ECO:0000313" key="2">
    <source>
        <dbReference type="EMBL" id="WCG22915.1"/>
    </source>
</evidence>
<evidence type="ECO:0000256" key="1">
    <source>
        <dbReference type="SAM" id="Phobius"/>
    </source>
</evidence>
<sequence length="50" mass="5173">MRKWLNIGAGIALGIIFGAAMESWAVGIGFAIGLGTMFYNSSKKPQGSPG</sequence>
<gene>
    <name evidence="2" type="ORF">PML95_01330</name>
</gene>
<feature type="transmembrane region" description="Helical" evidence="1">
    <location>
        <begin position="12"/>
        <end position="39"/>
    </location>
</feature>
<dbReference type="AlphaFoldDB" id="A0AAE9XLG7"/>
<evidence type="ECO:0000313" key="3">
    <source>
        <dbReference type="Proteomes" id="UP001179600"/>
    </source>
</evidence>